<proteinExistence type="predicted"/>
<evidence type="ECO:0000313" key="2">
    <source>
        <dbReference type="Proteomes" id="UP001203423"/>
    </source>
</evidence>
<dbReference type="InterPro" id="IPR010767">
    <property type="entry name" value="Phage_CGC-2007_Cje0229"/>
</dbReference>
<evidence type="ECO:0000313" key="1">
    <source>
        <dbReference type="EMBL" id="MCL1124831.1"/>
    </source>
</evidence>
<comment type="caution">
    <text evidence="1">The sequence shown here is derived from an EMBL/GenBank/DDBJ whole genome shotgun (WGS) entry which is preliminary data.</text>
</comment>
<dbReference type="RefSeq" id="WP_248940109.1">
    <property type="nucleotide sequence ID" value="NZ_JAKIKS010000032.1"/>
</dbReference>
<keyword evidence="2" id="KW-1185">Reference proteome</keyword>
<accession>A0ABT0LAU7</accession>
<dbReference type="Pfam" id="PF07087">
    <property type="entry name" value="DUF1353"/>
    <property type="match status" value="1"/>
</dbReference>
<dbReference type="PROSITE" id="PS51257">
    <property type="entry name" value="PROKAR_LIPOPROTEIN"/>
    <property type="match status" value="1"/>
</dbReference>
<dbReference type="Proteomes" id="UP001203423">
    <property type="component" value="Unassembled WGS sequence"/>
</dbReference>
<dbReference type="EMBL" id="JAKIKS010000032">
    <property type="protein sequence ID" value="MCL1124831.1"/>
    <property type="molecule type" value="Genomic_DNA"/>
</dbReference>
<name>A0ABT0LAU7_9GAMM</name>
<gene>
    <name evidence="1" type="ORF">L2764_10190</name>
</gene>
<reference evidence="1 2" key="1">
    <citation type="submission" date="2022-01" db="EMBL/GenBank/DDBJ databases">
        <title>Whole genome-based taxonomy of the Shewanellaceae.</title>
        <authorList>
            <person name="Martin-Rodriguez A.J."/>
        </authorList>
    </citation>
    <scope>NUCLEOTIDE SEQUENCE [LARGE SCALE GENOMIC DNA]</scope>
    <source>
        <strain evidence="1 2">DSM 17177</strain>
    </source>
</reference>
<organism evidence="1 2">
    <name type="scientific">Shewanella surugensis</name>
    <dbReference type="NCBI Taxonomy" id="212020"/>
    <lineage>
        <taxon>Bacteria</taxon>
        <taxon>Pseudomonadati</taxon>
        <taxon>Pseudomonadota</taxon>
        <taxon>Gammaproteobacteria</taxon>
        <taxon>Alteromonadales</taxon>
        <taxon>Shewanellaceae</taxon>
        <taxon>Shewanella</taxon>
    </lineage>
</organism>
<protein>
    <submittedName>
        <fullName evidence="1">DUF1353 domain-containing protein</fullName>
    </submittedName>
</protein>
<sequence length="213" mass="24462">MNKPLFILIIILFLSGCASKHYEETATGKLSGKLTVQWTRPDEFLFVPDEDDPLTFERSNGQLIIPKNMPTDGGSIPRVFWVFNSFSPWGYAPAFIIHDWLFHMKYCRIPSNEKYDVLIAGQIISEVMKTMMNNYPDVEENKFVLYSMNQAVTSDTAKDLWDNGKCPPPEAQKQIRARAFALYGDTGFEDNIKSEDNVDQVKDLQKMKLTIEF</sequence>